<accession>T1I3A0</accession>
<sequence>MAAVRILQLPSGMSRVVLGKYEYWGHSWLGLYPGALKSVVNMTYGWLHINITRLKGIHGK</sequence>
<keyword evidence="2" id="KW-1185">Reference proteome</keyword>
<evidence type="ECO:0000313" key="2">
    <source>
        <dbReference type="Proteomes" id="UP000015103"/>
    </source>
</evidence>
<dbReference type="HOGENOM" id="CLU_2944571_0_0_1"/>
<organism evidence="1 2">
    <name type="scientific">Rhodnius prolixus</name>
    <name type="common">Triatomid bug</name>
    <dbReference type="NCBI Taxonomy" id="13249"/>
    <lineage>
        <taxon>Eukaryota</taxon>
        <taxon>Metazoa</taxon>
        <taxon>Ecdysozoa</taxon>
        <taxon>Arthropoda</taxon>
        <taxon>Hexapoda</taxon>
        <taxon>Insecta</taxon>
        <taxon>Pterygota</taxon>
        <taxon>Neoptera</taxon>
        <taxon>Paraneoptera</taxon>
        <taxon>Hemiptera</taxon>
        <taxon>Heteroptera</taxon>
        <taxon>Panheteroptera</taxon>
        <taxon>Cimicomorpha</taxon>
        <taxon>Reduviidae</taxon>
        <taxon>Triatominae</taxon>
        <taxon>Rhodnius</taxon>
    </lineage>
</organism>
<dbReference type="EnsemblMetazoa" id="RPRC010769-RA">
    <property type="protein sequence ID" value="RPRC010769-PA"/>
    <property type="gene ID" value="RPRC010769"/>
</dbReference>
<reference evidence="1" key="1">
    <citation type="submission" date="2015-05" db="UniProtKB">
        <authorList>
            <consortium name="EnsemblMetazoa"/>
        </authorList>
    </citation>
    <scope>IDENTIFICATION</scope>
</reference>
<dbReference type="EMBL" id="ACPB03009723">
    <property type="status" value="NOT_ANNOTATED_CDS"/>
    <property type="molecule type" value="Genomic_DNA"/>
</dbReference>
<dbReference type="Proteomes" id="UP000015103">
    <property type="component" value="Unassembled WGS sequence"/>
</dbReference>
<dbReference type="InParanoid" id="T1I3A0"/>
<dbReference type="EMBL" id="ACPB03009722">
    <property type="status" value="NOT_ANNOTATED_CDS"/>
    <property type="molecule type" value="Genomic_DNA"/>
</dbReference>
<evidence type="ECO:0000313" key="1">
    <source>
        <dbReference type="EnsemblMetazoa" id="RPRC010769-PA"/>
    </source>
</evidence>
<proteinExistence type="predicted"/>
<name>T1I3A0_RHOPR</name>
<dbReference type="VEuPathDB" id="VectorBase:RPRC010769"/>
<protein>
    <submittedName>
        <fullName evidence="1">Uncharacterized protein</fullName>
    </submittedName>
</protein>
<dbReference type="AlphaFoldDB" id="T1I3A0"/>